<protein>
    <submittedName>
        <fullName evidence="2">Uncharacterized protein</fullName>
    </submittedName>
</protein>
<organism evidence="2">
    <name type="scientific">Pandoravirus macleodensis</name>
    <dbReference type="NCBI Taxonomy" id="2107707"/>
    <lineage>
        <taxon>Viruses</taxon>
        <taxon>Pandoravirus</taxon>
    </lineage>
</organism>
<gene>
    <name evidence="2" type="ORF">pmac_cds_343</name>
</gene>
<dbReference type="GeneID" id="36841486"/>
<accession>A0A2U7UF16</accession>
<sequence length="253" mass="28846">MDRTQSPPAYADAGNTDAVKNVREPQSSGVYADDDRATLVQPTKAAPKHKKLTYQEMVDTKREHVARAARFYLQCATEARQRQSQDEARGAFTLGGAWHRLTGIESPEIAAYRLRAETEEAACYRKAASVRNSPWWIESDDDNGADVVVVDGPAPDTTAKNAHRAGRYERLASYLTTQRITESEIEKYPWCIDRHLNREEEQLFQSRSKLGRLQRIFASDDSIPGADTTRRWTNFDIYVCIDNHRYADRMARM</sequence>
<proteinExistence type="predicted"/>
<reference evidence="2" key="1">
    <citation type="journal article" date="2018" name="Nat. Commun.">
        <title>Diversity and evolution of the emerging Pandoraviridae family.</title>
        <authorList>
            <person name="Legendre M."/>
            <person name="Fabre E."/>
            <person name="Poirot O."/>
            <person name="Jeudy S."/>
            <person name="Lartigue A."/>
            <person name="Alempic J.M."/>
            <person name="Beucher L."/>
            <person name="Philippe N."/>
            <person name="Bertaux L."/>
            <person name="Christo-Foroux E."/>
            <person name="Labadie K."/>
            <person name="Coute Y."/>
            <person name="Abergel C."/>
            <person name="Claverie J.M."/>
        </authorList>
    </citation>
    <scope>NUCLEOTIDE SEQUENCE [LARGE SCALE GENOMIC DNA]</scope>
    <source>
        <strain evidence="2">Macleodensis</strain>
    </source>
</reference>
<evidence type="ECO:0000313" key="2">
    <source>
        <dbReference type="EMBL" id="AVK77031.1"/>
    </source>
</evidence>
<dbReference type="EMBL" id="MG011691">
    <property type="protein sequence ID" value="AVK77031.1"/>
    <property type="molecule type" value="Genomic_DNA"/>
</dbReference>
<feature type="region of interest" description="Disordered" evidence="1">
    <location>
        <begin position="1"/>
        <end position="34"/>
    </location>
</feature>
<dbReference type="KEGG" id="vg:36841486"/>
<dbReference type="Proteomes" id="UP000249758">
    <property type="component" value="Segment"/>
</dbReference>
<name>A0A2U7UF16_9VIRU</name>
<dbReference type="RefSeq" id="YP_009481027.1">
    <property type="nucleotide sequence ID" value="NC_037665.1"/>
</dbReference>
<evidence type="ECO:0000256" key="1">
    <source>
        <dbReference type="SAM" id="MobiDB-lite"/>
    </source>
</evidence>